<organism evidence="3">
    <name type="scientific">Fagus sylvatica</name>
    <name type="common">Beechnut</name>
    <dbReference type="NCBI Taxonomy" id="28930"/>
    <lineage>
        <taxon>Eukaryota</taxon>
        <taxon>Viridiplantae</taxon>
        <taxon>Streptophyta</taxon>
        <taxon>Embryophyta</taxon>
        <taxon>Tracheophyta</taxon>
        <taxon>Spermatophyta</taxon>
        <taxon>Magnoliopsida</taxon>
        <taxon>eudicotyledons</taxon>
        <taxon>Gunneridae</taxon>
        <taxon>Pentapetalae</taxon>
        <taxon>rosids</taxon>
        <taxon>fabids</taxon>
        <taxon>Fagales</taxon>
        <taxon>Fagaceae</taxon>
        <taxon>Fagus</taxon>
    </lineage>
</organism>
<keyword evidence="1" id="KW-0175">Coiled coil</keyword>
<evidence type="ECO:0000313" key="3">
    <source>
        <dbReference type="EMBL" id="SPC77052.1"/>
    </source>
</evidence>
<protein>
    <submittedName>
        <fullName evidence="3">Uncharacterized protein</fullName>
    </submittedName>
</protein>
<dbReference type="AlphaFoldDB" id="A0A2N9EQD6"/>
<sequence>MGNYHWIKECELKGMFISLSQVRKDNLPLFQFKTAHKVESSPLTGVLHESKGLRPRNLTQHYTPKAGPKPMPTPITLLPFAGLPFLSSTDCNPLIFQHHQLAPSVGYRLRSSEDEGSLRSQVKQLETNLKKRDDRLSVLESERDELLHKAEALQGEISNAKETAILEFKASEDFQDDTHRYYVAGFEHFRKRATLAFGGAHDWSESKERVATPPDVPSIPPSGDQGGDLMAGPMDGQIASVDDQATPPLVGDEAP</sequence>
<feature type="region of interest" description="Disordered" evidence="2">
    <location>
        <begin position="205"/>
        <end position="255"/>
    </location>
</feature>
<reference evidence="3" key="1">
    <citation type="submission" date="2018-02" db="EMBL/GenBank/DDBJ databases">
        <authorList>
            <person name="Cohen D.B."/>
            <person name="Kent A.D."/>
        </authorList>
    </citation>
    <scope>NUCLEOTIDE SEQUENCE</scope>
</reference>
<dbReference type="EMBL" id="OIVN01000249">
    <property type="protein sequence ID" value="SPC77052.1"/>
    <property type="molecule type" value="Genomic_DNA"/>
</dbReference>
<accession>A0A2N9EQD6</accession>
<name>A0A2N9EQD6_FAGSY</name>
<evidence type="ECO:0000256" key="1">
    <source>
        <dbReference type="SAM" id="Coils"/>
    </source>
</evidence>
<feature type="coiled-coil region" evidence="1">
    <location>
        <begin position="122"/>
        <end position="163"/>
    </location>
</feature>
<gene>
    <name evidence="3" type="ORF">FSB_LOCUS4934</name>
</gene>
<proteinExistence type="predicted"/>
<evidence type="ECO:0000256" key="2">
    <source>
        <dbReference type="SAM" id="MobiDB-lite"/>
    </source>
</evidence>